<organism evidence="1 2">
    <name type="scientific">Manihot esculenta</name>
    <name type="common">Cassava</name>
    <name type="synonym">Jatropha manihot</name>
    <dbReference type="NCBI Taxonomy" id="3983"/>
    <lineage>
        <taxon>Eukaryota</taxon>
        <taxon>Viridiplantae</taxon>
        <taxon>Streptophyta</taxon>
        <taxon>Embryophyta</taxon>
        <taxon>Tracheophyta</taxon>
        <taxon>Spermatophyta</taxon>
        <taxon>Magnoliopsida</taxon>
        <taxon>eudicotyledons</taxon>
        <taxon>Gunneridae</taxon>
        <taxon>Pentapetalae</taxon>
        <taxon>rosids</taxon>
        <taxon>fabids</taxon>
        <taxon>Malpighiales</taxon>
        <taxon>Euphorbiaceae</taxon>
        <taxon>Crotonoideae</taxon>
        <taxon>Manihoteae</taxon>
        <taxon>Manihot</taxon>
    </lineage>
</organism>
<name>A0ACB7HHF6_MANES</name>
<reference evidence="2" key="1">
    <citation type="journal article" date="2016" name="Nat. Biotechnol.">
        <title>Sequencing wild and cultivated cassava and related species reveals extensive interspecific hybridization and genetic diversity.</title>
        <authorList>
            <person name="Bredeson J.V."/>
            <person name="Lyons J.B."/>
            <person name="Prochnik S.E."/>
            <person name="Wu G.A."/>
            <person name="Ha C.M."/>
            <person name="Edsinger-Gonzales E."/>
            <person name="Grimwood J."/>
            <person name="Schmutz J."/>
            <person name="Rabbi I.Y."/>
            <person name="Egesi C."/>
            <person name="Nauluvula P."/>
            <person name="Lebot V."/>
            <person name="Ndunguru J."/>
            <person name="Mkamilo G."/>
            <person name="Bart R.S."/>
            <person name="Setter T.L."/>
            <person name="Gleadow R.M."/>
            <person name="Kulakow P."/>
            <person name="Ferguson M.E."/>
            <person name="Rounsley S."/>
            <person name="Rokhsar D.S."/>
        </authorList>
    </citation>
    <scope>NUCLEOTIDE SEQUENCE [LARGE SCALE GENOMIC DNA]</scope>
    <source>
        <strain evidence="2">cv. AM560-2</strain>
    </source>
</reference>
<evidence type="ECO:0000313" key="1">
    <source>
        <dbReference type="EMBL" id="KAG8650276.1"/>
    </source>
</evidence>
<sequence length="278" mass="30785">MEATVVIVGAGPAGLAASVCLLKISISNLILEKEDCCASLWRKRAYNRLSLHLAKSFSELPYMPHLPTTPKFMPKREFVRYLDSYVSEFNLQPSYNRCVVSAAFREISGENEHYVAKFLVVATGENGRPFFPAIPGLDSFPGKIVHSSEYKCGSGYEDKEVLVVGSGNSGMEISFDLANHGAYASVVVHMVTKQLIYLGMVLLKYLPMSLVDAMVTFFSRMKFGDLSKFGIHRPSKGPFTLKILTGQTPVLDVGTLDKIHSGEIKKDIDYALNKEKKE</sequence>
<comment type="caution">
    <text evidence="1">The sequence shown here is derived from an EMBL/GenBank/DDBJ whole genome shotgun (WGS) entry which is preliminary data.</text>
</comment>
<protein>
    <submittedName>
        <fullName evidence="1">Uncharacterized protein</fullName>
    </submittedName>
</protein>
<accession>A0ACB7HHF6</accession>
<dbReference type="Proteomes" id="UP000091857">
    <property type="component" value="Chromosome 7"/>
</dbReference>
<gene>
    <name evidence="1" type="ORF">MANES_07G022200v8</name>
</gene>
<proteinExistence type="predicted"/>
<evidence type="ECO:0000313" key="2">
    <source>
        <dbReference type="Proteomes" id="UP000091857"/>
    </source>
</evidence>
<keyword evidence="2" id="KW-1185">Reference proteome</keyword>
<dbReference type="EMBL" id="CM004393">
    <property type="protein sequence ID" value="KAG8650276.1"/>
    <property type="molecule type" value="Genomic_DNA"/>
</dbReference>